<evidence type="ECO:0000313" key="2">
    <source>
        <dbReference type="EMBL" id="QCD99069.1"/>
    </source>
</evidence>
<keyword evidence="1" id="KW-0472">Membrane</keyword>
<keyword evidence="1" id="KW-1133">Transmembrane helix</keyword>
<keyword evidence="3" id="KW-1185">Reference proteome</keyword>
<feature type="transmembrane region" description="Helical" evidence="1">
    <location>
        <begin position="20"/>
        <end position="42"/>
    </location>
</feature>
<sequence>MNKDENESNWNQKKAEDIKLIGVFLFGLLGAAGATATAFSMGDVEESKRYFKRTRKEYMGDVEESNSYFNRMRKEYMEDVKRGEFSRRV</sequence>
<dbReference type="Proteomes" id="UP000501690">
    <property type="component" value="Linkage Group LG7"/>
</dbReference>
<keyword evidence="1" id="KW-0812">Transmembrane</keyword>
<protein>
    <submittedName>
        <fullName evidence="2">Uncharacterized protein</fullName>
    </submittedName>
</protein>
<reference evidence="2 3" key="1">
    <citation type="submission" date="2019-04" db="EMBL/GenBank/DDBJ databases">
        <title>An improved genome assembly and genetic linkage map for asparagus bean, Vigna unguiculata ssp. sesquipedialis.</title>
        <authorList>
            <person name="Xia Q."/>
            <person name="Zhang R."/>
            <person name="Dong Y."/>
        </authorList>
    </citation>
    <scope>NUCLEOTIDE SEQUENCE [LARGE SCALE GENOMIC DNA]</scope>
    <source>
        <tissue evidence="2">Leaf</tissue>
    </source>
</reference>
<proteinExistence type="predicted"/>
<dbReference type="AlphaFoldDB" id="A0A4D6MCF8"/>
<organism evidence="2 3">
    <name type="scientific">Vigna unguiculata</name>
    <name type="common">Cowpea</name>
    <dbReference type="NCBI Taxonomy" id="3917"/>
    <lineage>
        <taxon>Eukaryota</taxon>
        <taxon>Viridiplantae</taxon>
        <taxon>Streptophyta</taxon>
        <taxon>Embryophyta</taxon>
        <taxon>Tracheophyta</taxon>
        <taxon>Spermatophyta</taxon>
        <taxon>Magnoliopsida</taxon>
        <taxon>eudicotyledons</taxon>
        <taxon>Gunneridae</taxon>
        <taxon>Pentapetalae</taxon>
        <taxon>rosids</taxon>
        <taxon>fabids</taxon>
        <taxon>Fabales</taxon>
        <taxon>Fabaceae</taxon>
        <taxon>Papilionoideae</taxon>
        <taxon>50 kb inversion clade</taxon>
        <taxon>NPAAA clade</taxon>
        <taxon>indigoferoid/millettioid clade</taxon>
        <taxon>Phaseoleae</taxon>
        <taxon>Vigna</taxon>
    </lineage>
</organism>
<accession>A0A4D6MCF8</accession>
<dbReference type="EMBL" id="CP039351">
    <property type="protein sequence ID" value="QCD99069.1"/>
    <property type="molecule type" value="Genomic_DNA"/>
</dbReference>
<name>A0A4D6MCF8_VIGUN</name>
<evidence type="ECO:0000256" key="1">
    <source>
        <dbReference type="SAM" id="Phobius"/>
    </source>
</evidence>
<gene>
    <name evidence="2" type="ORF">DEO72_LG7g349</name>
</gene>
<evidence type="ECO:0000313" key="3">
    <source>
        <dbReference type="Proteomes" id="UP000501690"/>
    </source>
</evidence>